<keyword evidence="2" id="KW-1185">Reference proteome</keyword>
<dbReference type="AlphaFoldDB" id="A0A401GAN8"/>
<dbReference type="GeneID" id="38776142"/>
<sequence>MSSESWLAAVDAVYFIPGMVLFVETMHTYYADRIDGQRMEVFCKAAKAELDNVDHYFSRLPPGSEAFQKAATIYPELLTHMKPRFENIRRDVMDSLNVLVPLLYRKQFSARDFQHPSIPSESWRAAVDAMYYIPGRIIFLEAMHGYYARCQADCSGDYGKMLQHLCKSTWVELEKVDYYFSRIPPGSEASCKAEMLRPGLLSQLRPRVEDLRQQITHLEERYIPWWNRKHGDALRQQNGNQDLEHLLLSIETLTLREADKDRVEKRIPLFEVSDPHGKTHIVPL</sequence>
<gene>
    <name evidence="1" type="ORF">SCP_0204220</name>
</gene>
<dbReference type="EMBL" id="BFAD01000002">
    <property type="protein sequence ID" value="GBE79225.1"/>
    <property type="molecule type" value="Genomic_DNA"/>
</dbReference>
<accession>A0A401GAN8</accession>
<evidence type="ECO:0000313" key="2">
    <source>
        <dbReference type="Proteomes" id="UP000287166"/>
    </source>
</evidence>
<protein>
    <submittedName>
        <fullName evidence="1">Uncharacterized protein</fullName>
    </submittedName>
</protein>
<dbReference type="InParanoid" id="A0A401GAN8"/>
<dbReference type="Proteomes" id="UP000287166">
    <property type="component" value="Unassembled WGS sequence"/>
</dbReference>
<evidence type="ECO:0000313" key="1">
    <source>
        <dbReference type="EMBL" id="GBE79225.1"/>
    </source>
</evidence>
<name>A0A401GAN8_9APHY</name>
<reference evidence="1 2" key="1">
    <citation type="journal article" date="2018" name="Sci. Rep.">
        <title>Genome sequence of the cauliflower mushroom Sparassis crispa (Hanabiratake) and its association with beneficial usage.</title>
        <authorList>
            <person name="Kiyama R."/>
            <person name="Furutani Y."/>
            <person name="Kawaguchi K."/>
            <person name="Nakanishi T."/>
        </authorList>
    </citation>
    <scope>NUCLEOTIDE SEQUENCE [LARGE SCALE GENOMIC DNA]</scope>
</reference>
<organism evidence="1 2">
    <name type="scientific">Sparassis crispa</name>
    <dbReference type="NCBI Taxonomy" id="139825"/>
    <lineage>
        <taxon>Eukaryota</taxon>
        <taxon>Fungi</taxon>
        <taxon>Dikarya</taxon>
        <taxon>Basidiomycota</taxon>
        <taxon>Agaricomycotina</taxon>
        <taxon>Agaricomycetes</taxon>
        <taxon>Polyporales</taxon>
        <taxon>Sparassidaceae</taxon>
        <taxon>Sparassis</taxon>
    </lineage>
</organism>
<dbReference type="RefSeq" id="XP_027610138.1">
    <property type="nucleotide sequence ID" value="XM_027754337.1"/>
</dbReference>
<proteinExistence type="predicted"/>
<comment type="caution">
    <text evidence="1">The sequence shown here is derived from an EMBL/GenBank/DDBJ whole genome shotgun (WGS) entry which is preliminary data.</text>
</comment>